<organism evidence="4 5">
    <name type="scientific">Peredibacter starrii</name>
    <dbReference type="NCBI Taxonomy" id="28202"/>
    <lineage>
        <taxon>Bacteria</taxon>
        <taxon>Pseudomonadati</taxon>
        <taxon>Bdellovibrionota</taxon>
        <taxon>Bacteriovoracia</taxon>
        <taxon>Bacteriovoracales</taxon>
        <taxon>Bacteriovoracaceae</taxon>
        <taxon>Peredibacter</taxon>
    </lineage>
</organism>
<evidence type="ECO:0000313" key="5">
    <source>
        <dbReference type="Proteomes" id="UP001324634"/>
    </source>
</evidence>
<dbReference type="EMBL" id="CP139487">
    <property type="protein sequence ID" value="WPU65198.1"/>
    <property type="molecule type" value="Genomic_DNA"/>
</dbReference>
<dbReference type="SMART" id="SM00028">
    <property type="entry name" value="TPR"/>
    <property type="match status" value="4"/>
</dbReference>
<feature type="domain" description="FHA" evidence="3">
    <location>
        <begin position="28"/>
        <end position="82"/>
    </location>
</feature>
<accession>A0AAX4HPV7</accession>
<evidence type="ECO:0000313" key="4">
    <source>
        <dbReference type="EMBL" id="WPU65198.1"/>
    </source>
</evidence>
<dbReference type="KEGG" id="psti:SOO65_00355"/>
<dbReference type="InterPro" id="IPR011990">
    <property type="entry name" value="TPR-like_helical_dom_sf"/>
</dbReference>
<feature type="compositionally biased region" description="Acidic residues" evidence="2">
    <location>
        <begin position="141"/>
        <end position="154"/>
    </location>
</feature>
<dbReference type="PROSITE" id="PS50005">
    <property type="entry name" value="TPR"/>
    <property type="match status" value="1"/>
</dbReference>
<evidence type="ECO:0000256" key="1">
    <source>
        <dbReference type="PROSITE-ProRule" id="PRU00339"/>
    </source>
</evidence>
<dbReference type="CDD" id="cd00060">
    <property type="entry name" value="FHA"/>
    <property type="match status" value="2"/>
</dbReference>
<evidence type="ECO:0000256" key="2">
    <source>
        <dbReference type="SAM" id="MobiDB-lite"/>
    </source>
</evidence>
<dbReference type="InterPro" id="IPR000253">
    <property type="entry name" value="FHA_dom"/>
</dbReference>
<evidence type="ECO:0000259" key="3">
    <source>
        <dbReference type="PROSITE" id="PS50006"/>
    </source>
</evidence>
<feature type="compositionally biased region" description="Acidic residues" evidence="2">
    <location>
        <begin position="163"/>
        <end position="179"/>
    </location>
</feature>
<dbReference type="SMART" id="SM00240">
    <property type="entry name" value="FHA"/>
    <property type="match status" value="2"/>
</dbReference>
<dbReference type="InterPro" id="IPR050923">
    <property type="entry name" value="Cell_Proc_Reg/RNA_Proc"/>
</dbReference>
<keyword evidence="5" id="KW-1185">Reference proteome</keyword>
<feature type="domain" description="FHA" evidence="3">
    <location>
        <begin position="259"/>
        <end position="309"/>
    </location>
</feature>
<dbReference type="AlphaFoldDB" id="A0AAX4HPV7"/>
<feature type="repeat" description="TPR" evidence="1">
    <location>
        <begin position="447"/>
        <end position="480"/>
    </location>
</feature>
<dbReference type="Gene3D" id="2.60.200.20">
    <property type="match status" value="2"/>
</dbReference>
<keyword evidence="1" id="KW-0802">TPR repeat</keyword>
<dbReference type="SUPFAM" id="SSF49879">
    <property type="entry name" value="SMAD/FHA domain"/>
    <property type="match status" value="2"/>
</dbReference>
<gene>
    <name evidence="4" type="ORF">SOO65_00355</name>
</gene>
<dbReference type="InterPro" id="IPR019734">
    <property type="entry name" value="TPR_rpt"/>
</dbReference>
<proteinExistence type="predicted"/>
<dbReference type="Pfam" id="PF00498">
    <property type="entry name" value="FHA"/>
    <property type="match status" value="2"/>
</dbReference>
<dbReference type="InterPro" id="IPR008984">
    <property type="entry name" value="SMAD_FHA_dom_sf"/>
</dbReference>
<dbReference type="Proteomes" id="UP001324634">
    <property type="component" value="Chromosome"/>
</dbReference>
<reference evidence="4 5" key="1">
    <citation type="submission" date="2023-11" db="EMBL/GenBank/DDBJ databases">
        <title>Peredibacter starrii A3.12.</title>
        <authorList>
            <person name="Mitchell R.J."/>
        </authorList>
    </citation>
    <scope>NUCLEOTIDE SEQUENCE [LARGE SCALE GENOMIC DNA]</scope>
    <source>
        <strain evidence="4 5">A3.12</strain>
    </source>
</reference>
<feature type="compositionally biased region" description="Polar residues" evidence="2">
    <location>
        <begin position="180"/>
        <end position="197"/>
    </location>
</feature>
<dbReference type="SUPFAM" id="SSF48452">
    <property type="entry name" value="TPR-like"/>
    <property type="match status" value="1"/>
</dbReference>
<dbReference type="PANTHER" id="PTHR23308">
    <property type="entry name" value="NUCLEAR INHIBITOR OF PROTEIN PHOSPHATASE-1"/>
    <property type="match status" value="1"/>
</dbReference>
<dbReference type="Gene3D" id="1.25.40.10">
    <property type="entry name" value="Tetratricopeptide repeat domain"/>
    <property type="match status" value="2"/>
</dbReference>
<dbReference type="PROSITE" id="PS50006">
    <property type="entry name" value="FHA_DOMAIN"/>
    <property type="match status" value="2"/>
</dbReference>
<feature type="region of interest" description="Disordered" evidence="2">
    <location>
        <begin position="130"/>
        <end position="204"/>
    </location>
</feature>
<dbReference type="RefSeq" id="WP_321395325.1">
    <property type="nucleotide sequence ID" value="NZ_CP139487.1"/>
</dbReference>
<name>A0AAX4HPV7_9BACT</name>
<protein>
    <submittedName>
        <fullName evidence="4">FHA domain-containing protein</fullName>
    </submittedName>
</protein>
<sequence length="739" mass="83443">MKLIVLKNNVPLSEVSVDTSDSSEMYEIYVGRSEDCHVQIDDPLISRHHFVLKNEGQNWVCEKLTQLGAVILNGSLVTKNVINNGDEVKCGMYSIIVAELTTLRGSGPPPETMVNYAPPVQEQTHTMIMPQSRPAPKPEPVEEEGLTSLPEEDLGTGIGSFDESAESVESPDESTEEVSQESSDGLNFSDDNGSTEDFNAPVESSDFAPVEGEDSFGMEPVVNEEHETTRVFKAFVNYQLVLFGEHAPYDRFQLDQDEIFIGRDNKKCQIVLNDPEVSSVHAVVRKNGNDVTLEDLNSSNGTILNGERINKAHVATGDEFVIGGTSFSLEVRSDLLDTESDRLMPVETGQFIETEEEIEEVVSAEDADLNFSEGAPVEKSIIKRIMKDPKLRFRAIIGVVAFLGLLLWLDETPEENTQQKKPKAKEAKVDPNAKPKKVLSKDLETRRNVAYELGVTFFEQSKYFEALREFQTVIEIDPEYKKIQSYFEQTKVGLKRLEEIEAQRRAEEERIKTKKLIEELLVKAREAVKDKNVTVAESYFSQITEKDPENIEVQQLKLELESWQKEQERKALELAAKEAARKKMVDSLAPGKTFYLKKEWYRAILKLEEFLRIKGVDEDLIKEGSDMLSDAKNQLASELGPLLGKARSFKEGQDLKSAYEAFLEILKVEPTNSEALNEVDDIRSQLDARSKKIYREAIIAESLSLFGDAKEKFQEVQQISPTDSEYYKKASEKLRNYLE</sequence>